<dbReference type="RefSeq" id="WP_130606820.1">
    <property type="nucleotide sequence ID" value="NZ_AP019368.1"/>
</dbReference>
<accession>A0A4P2VHI9</accession>
<dbReference type="KEGG" id="sbf:JCM31447_08170"/>
<proteinExistence type="predicted"/>
<protein>
    <submittedName>
        <fullName evidence="1">Internalin</fullName>
    </submittedName>
</protein>
<dbReference type="EMBL" id="AP019368">
    <property type="protein sequence ID" value="BBH52376.1"/>
    <property type="molecule type" value="Genomic_DNA"/>
</dbReference>
<dbReference type="PROSITE" id="PS51257">
    <property type="entry name" value="PROKAR_LIPOPROTEIN"/>
    <property type="match status" value="1"/>
</dbReference>
<reference evidence="1 2" key="1">
    <citation type="submission" date="2018-12" db="EMBL/GenBank/DDBJ databases">
        <title>Rubrispira sanarue gen. nov., sp., nov., a member of the order Silvanigrellales, isolated from a brackish lake in Hamamatsu Japan.</title>
        <authorList>
            <person name="Maejima Y."/>
            <person name="Iino T."/>
            <person name="Muraguchi Y."/>
            <person name="Fukuda K."/>
            <person name="Nojiri H."/>
            <person name="Ohkuma M."/>
            <person name="Moriuchi R."/>
            <person name="Dohra H."/>
            <person name="Kimbara K."/>
            <person name="Shintani M."/>
        </authorList>
    </citation>
    <scope>NUCLEOTIDE SEQUENCE [LARGE SCALE GENOMIC DNA]</scope>
    <source>
        <strain evidence="1 2">RF1110005</strain>
    </source>
</reference>
<organism evidence="1 2">
    <name type="scientific">Fluviispira sanaruensis</name>
    <dbReference type="NCBI Taxonomy" id="2493639"/>
    <lineage>
        <taxon>Bacteria</taxon>
        <taxon>Pseudomonadati</taxon>
        <taxon>Bdellovibrionota</taxon>
        <taxon>Oligoflexia</taxon>
        <taxon>Silvanigrellales</taxon>
        <taxon>Silvanigrellaceae</taxon>
        <taxon>Fluviispira</taxon>
    </lineage>
</organism>
<name>A0A4P2VHI9_FLUSA</name>
<evidence type="ECO:0000313" key="1">
    <source>
        <dbReference type="EMBL" id="BBH52376.1"/>
    </source>
</evidence>
<keyword evidence="2" id="KW-1185">Reference proteome</keyword>
<evidence type="ECO:0000313" key="2">
    <source>
        <dbReference type="Proteomes" id="UP000291236"/>
    </source>
</evidence>
<gene>
    <name evidence="1" type="ORF">JCM31447_08170</name>
</gene>
<dbReference type="Proteomes" id="UP000291236">
    <property type="component" value="Chromosome"/>
</dbReference>
<sequence>MTHITRILPIVSVLSAIFVSCSNKEVISPENASLKNNLTDMRSSILNSDGSSAKLLQGFNKMGFQFSENCLDGGDFVQPKSIEKSIVDFSDNLKENDFRKVLNIGVSATVPVKGVDISPEVKFAREASSSKLSRTTTYSVYVRFGENKIAPKVGNAYVLKEGLSENFNANGKLRNHYNFIKKCGDEVITSQRLSAKILLTMKLNFESNKVLNDFQAKVGASVKDILTNKDKIAINTNLKYLNEDTKRQIYLNIYGFQLGGDPKKLASVLTSKVTCRLDKVEECQPLFDRLNQYASEDFVQQLNPADVNTWAIENSSTVSYEELNIVDQSGKSLNLTLTEDPAELFKLTKLKSEVSHAISKQIDNFTLANSLLNISYLADNERDGLENISHLSHTNIEMLQGFSSQCFINIADCLNNSSLKINSLVSQYDESLLEANMGELIAKIRSQNSPLPGQKERSSEDFINMSAVIEKGKYSSFYFKLKSIENNTIRNSGARFDLKCNKPWYKGFDPVLFASIHPNYEVLSDTVAMNYNDNCGGKESVYVANPKNITETDFIVEIWGRE</sequence>
<dbReference type="AlphaFoldDB" id="A0A4P2VHI9"/>